<keyword evidence="1" id="KW-0472">Membrane</keyword>
<keyword evidence="3" id="KW-1185">Reference proteome</keyword>
<feature type="transmembrane region" description="Helical" evidence="1">
    <location>
        <begin position="18"/>
        <end position="35"/>
    </location>
</feature>
<proteinExistence type="predicted"/>
<evidence type="ECO:0000313" key="2">
    <source>
        <dbReference type="EMBL" id="GII23314.1"/>
    </source>
</evidence>
<dbReference type="EMBL" id="BOON01000027">
    <property type="protein sequence ID" value="GII23314.1"/>
    <property type="molecule type" value="Genomic_DNA"/>
</dbReference>
<dbReference type="RefSeq" id="WP_168117741.1">
    <property type="nucleotide sequence ID" value="NZ_BOON01000027.1"/>
</dbReference>
<dbReference type="Proteomes" id="UP000599074">
    <property type="component" value="Unassembled WGS sequence"/>
</dbReference>
<evidence type="ECO:0000256" key="1">
    <source>
        <dbReference type="SAM" id="Phobius"/>
    </source>
</evidence>
<keyword evidence="1" id="KW-0812">Transmembrane</keyword>
<accession>A0A8J3X1G3</accession>
<organism evidence="2 3">
    <name type="scientific">Planosporangium mesophilum</name>
    <dbReference type="NCBI Taxonomy" id="689768"/>
    <lineage>
        <taxon>Bacteria</taxon>
        <taxon>Bacillati</taxon>
        <taxon>Actinomycetota</taxon>
        <taxon>Actinomycetes</taxon>
        <taxon>Micromonosporales</taxon>
        <taxon>Micromonosporaceae</taxon>
        <taxon>Planosporangium</taxon>
    </lineage>
</organism>
<evidence type="ECO:0000313" key="3">
    <source>
        <dbReference type="Proteomes" id="UP000599074"/>
    </source>
</evidence>
<protein>
    <submittedName>
        <fullName evidence="2">Uncharacterized protein</fullName>
    </submittedName>
</protein>
<dbReference type="AlphaFoldDB" id="A0A8J3X1G3"/>
<comment type="caution">
    <text evidence="2">The sequence shown here is derived from an EMBL/GenBank/DDBJ whole genome shotgun (WGS) entry which is preliminary data.</text>
</comment>
<gene>
    <name evidence="2" type="ORF">Pme01_29110</name>
</gene>
<sequence>MSAANPALAAPVARSTPIAGYALGSCLLAAAFLGIGRRVPLGMDTGHEGDSR</sequence>
<keyword evidence="1" id="KW-1133">Transmembrane helix</keyword>
<reference evidence="2" key="1">
    <citation type="submission" date="2021-01" db="EMBL/GenBank/DDBJ databases">
        <title>Whole genome shotgun sequence of Planosporangium mesophilum NBRC 109066.</title>
        <authorList>
            <person name="Komaki H."/>
            <person name="Tamura T."/>
        </authorList>
    </citation>
    <scope>NUCLEOTIDE SEQUENCE</scope>
    <source>
        <strain evidence="2">NBRC 109066</strain>
    </source>
</reference>
<name>A0A8J3X1G3_9ACTN</name>